<dbReference type="NCBIfam" id="TIGR02772">
    <property type="entry name" value="Ku_bact"/>
    <property type="match status" value="1"/>
</dbReference>
<feature type="domain" description="Ku" evidence="4">
    <location>
        <begin position="56"/>
        <end position="186"/>
    </location>
</feature>
<evidence type="ECO:0000313" key="5">
    <source>
        <dbReference type="EMBL" id="SMH53968.1"/>
    </source>
</evidence>
<dbReference type="AlphaFoldDB" id="A0A1X7PRP2"/>
<dbReference type="PANTHER" id="PTHR41251:SF1">
    <property type="entry name" value="NON-HOMOLOGOUS END JOINING PROTEIN KU"/>
    <property type="match status" value="1"/>
</dbReference>
<comment type="function">
    <text evidence="2">With LigD forms a non-homologous end joining (NHEJ) DNA repair enzyme, which repairs dsDNA breaks with reduced fidelity. Binds linear dsDNA with 5'- and 3'- overhangs but not closed circular dsDNA nor ssDNA. Recruits and stimulates the ligase activity of LigD.</text>
</comment>
<evidence type="ECO:0000256" key="3">
    <source>
        <dbReference type="SAM" id="MobiDB-lite"/>
    </source>
</evidence>
<evidence type="ECO:0000256" key="1">
    <source>
        <dbReference type="ARBA" id="ARBA00023125"/>
    </source>
</evidence>
<dbReference type="InterPro" id="IPR006164">
    <property type="entry name" value="DNA_bd_Ku70/Ku80"/>
</dbReference>
<accession>A0A1X7PRP2</accession>
<dbReference type="InterPro" id="IPR016194">
    <property type="entry name" value="SPOC-like_C_dom_sf"/>
</dbReference>
<evidence type="ECO:0000256" key="2">
    <source>
        <dbReference type="HAMAP-Rule" id="MF_01875"/>
    </source>
</evidence>
<dbReference type="PIRSF" id="PIRSF006493">
    <property type="entry name" value="Prok_Ku"/>
    <property type="match status" value="1"/>
</dbReference>
<keyword evidence="1 2" id="KW-0238">DNA-binding</keyword>
<keyword evidence="2" id="KW-0233">DNA recombination</keyword>
<protein>
    <recommendedName>
        <fullName evidence="2">Non-homologous end joining protein Ku</fullName>
    </recommendedName>
</protein>
<dbReference type="GO" id="GO:0006303">
    <property type="term" value="P:double-strand break repair via nonhomologous end joining"/>
    <property type="evidence" value="ECO:0007669"/>
    <property type="project" value="UniProtKB-UniRule"/>
</dbReference>
<gene>
    <name evidence="2" type="primary">ku</name>
    <name evidence="5" type="ORF">SAMN02982922_4980</name>
</gene>
<keyword evidence="2" id="KW-0234">DNA repair</keyword>
<dbReference type="Proteomes" id="UP000193083">
    <property type="component" value="Unassembled WGS sequence"/>
</dbReference>
<proteinExistence type="inferred from homology"/>
<dbReference type="InterPro" id="IPR009187">
    <property type="entry name" value="Prok_Ku"/>
</dbReference>
<reference evidence="5 6" key="1">
    <citation type="submission" date="2017-04" db="EMBL/GenBank/DDBJ databases">
        <authorList>
            <person name="Afonso C.L."/>
            <person name="Miller P.J."/>
            <person name="Scott M.A."/>
            <person name="Spackman E."/>
            <person name="Goraichik I."/>
            <person name="Dimitrov K.M."/>
            <person name="Suarez D.L."/>
            <person name="Swayne D.E."/>
        </authorList>
    </citation>
    <scope>NUCLEOTIDE SEQUENCE [LARGE SCALE GENOMIC DNA]</scope>
    <source>
        <strain evidence="5 6">B5P</strain>
    </source>
</reference>
<evidence type="ECO:0000313" key="6">
    <source>
        <dbReference type="Proteomes" id="UP000193083"/>
    </source>
</evidence>
<comment type="similarity">
    <text evidence="2">Belongs to the prokaryotic Ku family.</text>
</comment>
<keyword evidence="6" id="KW-1185">Reference proteome</keyword>
<organism evidence="5 6">
    <name type="scientific">Mesorhizobium australicum</name>
    <dbReference type="NCBI Taxonomy" id="536018"/>
    <lineage>
        <taxon>Bacteria</taxon>
        <taxon>Pseudomonadati</taxon>
        <taxon>Pseudomonadota</taxon>
        <taxon>Alphaproteobacteria</taxon>
        <taxon>Hyphomicrobiales</taxon>
        <taxon>Phyllobacteriaceae</taxon>
        <taxon>Mesorhizobium</taxon>
    </lineage>
</organism>
<name>A0A1X7PRP2_9HYPH</name>
<feature type="region of interest" description="Disordered" evidence="3">
    <location>
        <begin position="256"/>
        <end position="278"/>
    </location>
</feature>
<dbReference type="EMBL" id="FXBL01000004">
    <property type="protein sequence ID" value="SMH53968.1"/>
    <property type="molecule type" value="Genomic_DNA"/>
</dbReference>
<keyword evidence="2" id="KW-0227">DNA damage</keyword>
<dbReference type="PANTHER" id="PTHR41251">
    <property type="entry name" value="NON-HOMOLOGOUS END JOINING PROTEIN KU"/>
    <property type="match status" value="1"/>
</dbReference>
<dbReference type="SUPFAM" id="SSF100939">
    <property type="entry name" value="SPOC domain-like"/>
    <property type="match status" value="1"/>
</dbReference>
<dbReference type="GO" id="GO:0006310">
    <property type="term" value="P:DNA recombination"/>
    <property type="evidence" value="ECO:0007669"/>
    <property type="project" value="UniProtKB-KW"/>
</dbReference>
<dbReference type="Pfam" id="PF02735">
    <property type="entry name" value="Ku"/>
    <property type="match status" value="1"/>
</dbReference>
<sequence length="278" mass="31119">MARPRAQWKGYLKLDEITCQVALFSGASTGERTRFHTVNKDTGNRVRREFVDEKTGRAVEREDQVKGYETDRGDFIILEQEEINAAIPEGDKTIRIEAFIPCREVDTVYFDKPYYLAPVDKVAEEAFDLIREGMKKKKVAALGEAVLFRRVRKLMIRPFGDGIVANTLNFDYEVRSATEAFGDIPAIKIRKDMLDLAGHIIGTMAGEFDPSGFDDRYDAALAELVRAKIEGRPIKAPKKPKAGKVVDLMEALRESAKVVAKQPRKPPAKRSGTGKKAA</sequence>
<dbReference type="SMART" id="SM00559">
    <property type="entry name" value="Ku78"/>
    <property type="match status" value="1"/>
</dbReference>
<dbReference type="RefSeq" id="WP_244561838.1">
    <property type="nucleotide sequence ID" value="NZ_FXBL01000004.1"/>
</dbReference>
<dbReference type="CDD" id="cd00789">
    <property type="entry name" value="KU_like"/>
    <property type="match status" value="1"/>
</dbReference>
<evidence type="ECO:0000259" key="4">
    <source>
        <dbReference type="SMART" id="SM00559"/>
    </source>
</evidence>
<dbReference type="GO" id="GO:0003690">
    <property type="term" value="F:double-stranded DNA binding"/>
    <property type="evidence" value="ECO:0007669"/>
    <property type="project" value="UniProtKB-UniRule"/>
</dbReference>
<dbReference type="HAMAP" id="MF_01875">
    <property type="entry name" value="Prokaryotic_Ku"/>
    <property type="match status" value="1"/>
</dbReference>
<comment type="subunit">
    <text evidence="2">Homodimer. Interacts with LigD.</text>
</comment>
<dbReference type="Gene3D" id="2.40.290.10">
    <property type="match status" value="1"/>
</dbReference>